<protein>
    <submittedName>
        <fullName evidence="1">Uncharacterized protein</fullName>
    </submittedName>
</protein>
<name>A0A1S9RK24_PENBI</name>
<dbReference type="EMBL" id="LJBN01000168">
    <property type="protein sequence ID" value="OOQ85388.1"/>
    <property type="molecule type" value="Genomic_DNA"/>
</dbReference>
<comment type="caution">
    <text evidence="1">The sequence shown here is derived from an EMBL/GenBank/DDBJ whole genome shotgun (WGS) entry which is preliminary data.</text>
</comment>
<accession>A0A1S9RK24</accession>
<sequence>MAQSNDLTTYIPPFAKPLAPYVKPRQEALRIRQALTSYLRSLIVFADETDPLGYTQSHLALCAPGDAVIDVKRIPTDLPGLRKEYLKALQANIIARKEYRLVSEDVTALRRQRVPKTRPVEAADRQEPGADLRDYLQLLRDRQRHTKLQVFQYYLEELRAKEADGSKDMEIEEDSSYQQILLLPEGPDANVPGHNGAEIDLEDLVHKLERAVVRARARLDQEKHLFEKIKVQHASRNDASPDEVTPAVKARALQRTRDELVQWVEERLVSEGDPDESHIQDLPPEEIEEAQRLLEQQKTQISTQYALYLQARRDLLGAASRACQPVVVTSKPPPRPTYRNEMISEEVPAPDPLDVLSYTNETLIPLSKCQKALALQKTYLTGLLAKEKSTTLRALHRLSDESHLLPEYPILARQPRFKHAVAALNPRHAPKSTDRPQPDEVVELAEAWAFASDAAATSEREYVQQKMLLGTEVAQDARKLLGDVYGTLNQDLNEVLRGGTEQDPDVSDIWASEARSTRGTGMGLSGGSRLEKRLKGPWSGLNGRVGIE</sequence>
<evidence type="ECO:0000313" key="2">
    <source>
        <dbReference type="Proteomes" id="UP000190744"/>
    </source>
</evidence>
<organism evidence="1 2">
    <name type="scientific">Penicillium brasilianum</name>
    <dbReference type="NCBI Taxonomy" id="104259"/>
    <lineage>
        <taxon>Eukaryota</taxon>
        <taxon>Fungi</taxon>
        <taxon>Dikarya</taxon>
        <taxon>Ascomycota</taxon>
        <taxon>Pezizomycotina</taxon>
        <taxon>Eurotiomycetes</taxon>
        <taxon>Eurotiomycetidae</taxon>
        <taxon>Eurotiales</taxon>
        <taxon>Aspergillaceae</taxon>
        <taxon>Penicillium</taxon>
    </lineage>
</organism>
<dbReference type="AlphaFoldDB" id="A0A1S9RK24"/>
<reference evidence="2" key="1">
    <citation type="submission" date="2015-09" db="EMBL/GenBank/DDBJ databases">
        <authorList>
            <person name="Fill T.P."/>
            <person name="Baretta J.F."/>
            <person name="de Almeida L.G."/>
            <person name="Rocha M."/>
            <person name="de Souza D.H."/>
            <person name="Malavazi I."/>
            <person name="Cerdeira L.T."/>
            <person name="Hong H."/>
            <person name="Samborskyy M."/>
            <person name="de Vasconcelos A.T."/>
            <person name="Leadlay P."/>
            <person name="Rodrigues-Filho E."/>
        </authorList>
    </citation>
    <scope>NUCLEOTIDE SEQUENCE [LARGE SCALE GENOMIC DNA]</scope>
    <source>
        <strain evidence="2">LaBioMMi 136</strain>
    </source>
</reference>
<proteinExistence type="predicted"/>
<gene>
    <name evidence="1" type="ORF">PEBR_26309</name>
</gene>
<evidence type="ECO:0000313" key="1">
    <source>
        <dbReference type="EMBL" id="OOQ85388.1"/>
    </source>
</evidence>
<dbReference type="Proteomes" id="UP000190744">
    <property type="component" value="Unassembled WGS sequence"/>
</dbReference>